<dbReference type="PIRSF" id="PIRSF004869">
    <property type="entry name" value="PflX_prd"/>
    <property type="match status" value="1"/>
</dbReference>
<dbReference type="SFLD" id="SFLDG01099">
    <property type="entry name" value="Uncharacterised_Radical_SAM_Su"/>
    <property type="match status" value="1"/>
</dbReference>
<dbReference type="Gene3D" id="3.20.20.70">
    <property type="entry name" value="Aldolase class I"/>
    <property type="match status" value="1"/>
</dbReference>
<keyword evidence="3 5" id="KW-0408">Iron</keyword>
<dbReference type="SFLD" id="SFLDS00029">
    <property type="entry name" value="Radical_SAM"/>
    <property type="match status" value="1"/>
</dbReference>
<keyword evidence="4 5" id="KW-0411">Iron-sulfur</keyword>
<dbReference type="Proteomes" id="UP000772181">
    <property type="component" value="Unassembled WGS sequence"/>
</dbReference>
<feature type="domain" description="Radical SAM core" evidence="6">
    <location>
        <begin position="79"/>
        <end position="177"/>
    </location>
</feature>
<keyword evidence="2 5" id="KW-0479">Metal-binding</keyword>
<reference evidence="7" key="1">
    <citation type="submission" date="2020-07" db="EMBL/GenBank/DDBJ databases">
        <title>Huge and variable diversity of episymbiotic CPR bacteria and DPANN archaea in groundwater ecosystems.</title>
        <authorList>
            <person name="He C.Y."/>
            <person name="Keren R."/>
            <person name="Whittaker M."/>
            <person name="Farag I.F."/>
            <person name="Doudna J."/>
            <person name="Cate J.H.D."/>
            <person name="Banfield J.F."/>
        </authorList>
    </citation>
    <scope>NUCLEOTIDE SEQUENCE</scope>
    <source>
        <strain evidence="7">NC_groundwater_1482_Ag_S-0.65um_47_24</strain>
    </source>
</reference>
<evidence type="ECO:0000259" key="6">
    <source>
        <dbReference type="Pfam" id="PF04055"/>
    </source>
</evidence>
<evidence type="ECO:0000256" key="2">
    <source>
        <dbReference type="ARBA" id="ARBA00022723"/>
    </source>
</evidence>
<dbReference type="GO" id="GO:0003824">
    <property type="term" value="F:catalytic activity"/>
    <property type="evidence" value="ECO:0007669"/>
    <property type="project" value="InterPro"/>
</dbReference>
<name>A0A933GMY4_UNCTE</name>
<evidence type="ECO:0000256" key="3">
    <source>
        <dbReference type="ARBA" id="ARBA00023004"/>
    </source>
</evidence>
<dbReference type="PANTHER" id="PTHR43075">
    <property type="entry name" value="FORMATE LYASE ACTIVATING ENZYME, PUTATIVE (AFU_ORTHOLOGUE AFUA_2G15630)-RELATED"/>
    <property type="match status" value="1"/>
</dbReference>
<dbReference type="PANTHER" id="PTHR43075:SF1">
    <property type="entry name" value="FORMATE LYASE ACTIVATING ENZYME, PUTATIVE (AFU_ORTHOLOGUE AFUA_2G15630)-RELATED"/>
    <property type="match status" value="1"/>
</dbReference>
<feature type="binding site" evidence="5">
    <location>
        <position position="84"/>
    </location>
    <ligand>
        <name>[4Fe-4S] cluster</name>
        <dbReference type="ChEBI" id="CHEBI:49883"/>
        <note>4Fe-4S-S-AdoMet</note>
    </ligand>
</feature>
<evidence type="ECO:0000256" key="5">
    <source>
        <dbReference type="PIRSR" id="PIRSR004869-50"/>
    </source>
</evidence>
<organism evidence="7 8">
    <name type="scientific">Tectimicrobiota bacterium</name>
    <dbReference type="NCBI Taxonomy" id="2528274"/>
    <lineage>
        <taxon>Bacteria</taxon>
        <taxon>Pseudomonadati</taxon>
        <taxon>Nitrospinota/Tectimicrobiota group</taxon>
        <taxon>Candidatus Tectimicrobiota</taxon>
    </lineage>
</organism>
<proteinExistence type="predicted"/>
<dbReference type="InterPro" id="IPR058240">
    <property type="entry name" value="rSAM_sf"/>
</dbReference>
<feature type="binding site" evidence="5">
    <location>
        <position position="88"/>
    </location>
    <ligand>
        <name>[4Fe-4S] cluster</name>
        <dbReference type="ChEBI" id="CHEBI:49883"/>
        <note>4Fe-4S-S-AdoMet</note>
    </ligand>
</feature>
<dbReference type="GO" id="GO:0051536">
    <property type="term" value="F:iron-sulfur cluster binding"/>
    <property type="evidence" value="ECO:0007669"/>
    <property type="project" value="UniProtKB-KW"/>
</dbReference>
<protein>
    <submittedName>
        <fullName evidence="7">Radical SAM protein</fullName>
    </submittedName>
</protein>
<dbReference type="Pfam" id="PF04055">
    <property type="entry name" value="Radical_SAM"/>
    <property type="match status" value="1"/>
</dbReference>
<comment type="cofactor">
    <cofactor evidence="5">
        <name>[4Fe-4S] cluster</name>
        <dbReference type="ChEBI" id="CHEBI:49883"/>
    </cofactor>
    <text evidence="5">Binds 1 [4Fe-4S] cluster. The cluster is coordinated with 3 cysteines and an exchangeable S-adenosyl-L-methionine.</text>
</comment>
<evidence type="ECO:0000313" key="8">
    <source>
        <dbReference type="Proteomes" id="UP000772181"/>
    </source>
</evidence>
<comment type="caution">
    <text evidence="7">The sequence shown here is derived from an EMBL/GenBank/DDBJ whole genome shotgun (WGS) entry which is preliminary data.</text>
</comment>
<dbReference type="InterPro" id="IPR007197">
    <property type="entry name" value="rSAM"/>
</dbReference>
<dbReference type="AlphaFoldDB" id="A0A933GMY4"/>
<dbReference type="InterPro" id="IPR013785">
    <property type="entry name" value="Aldolase_TIM"/>
</dbReference>
<sequence length="303" mass="34328">MTFEAAYLKLYREGILLERVKSLWKILESCTLCPRQCRINRLDGERGFCQTGKDLHISSSFPHFGEEPPLVGQFGSGTIFLTYCNLLCVFCQNYDISHLGHGQKISLEQMADSMLQLQQAGCHNINFVTPTHFVPQIISALPLAIKRGLHLPLVYNCSGYESPEVLRLLQGIVDIYMPDAKFSQSEAAGKYCHAEDYPIRLKENLKEMHGQVGDLQINSKGIAERGLLIRHLVMPDRLAGTEELMSFIAKELSPTSYVNIMSQYRPCYQAKEFEEINRRLTTKEFLEAIVLARKTGLTRGFGM</sequence>
<evidence type="ECO:0000256" key="4">
    <source>
        <dbReference type="ARBA" id="ARBA00023014"/>
    </source>
</evidence>
<evidence type="ECO:0000256" key="1">
    <source>
        <dbReference type="ARBA" id="ARBA00022691"/>
    </source>
</evidence>
<evidence type="ECO:0000313" key="7">
    <source>
        <dbReference type="EMBL" id="MBI4595689.1"/>
    </source>
</evidence>
<accession>A0A933GMY4</accession>
<feature type="binding site" evidence="5">
    <location>
        <position position="91"/>
    </location>
    <ligand>
        <name>[4Fe-4S] cluster</name>
        <dbReference type="ChEBI" id="CHEBI:49883"/>
        <note>4Fe-4S-S-AdoMet</note>
    </ligand>
</feature>
<keyword evidence="1 5" id="KW-0949">S-adenosyl-L-methionine</keyword>
<dbReference type="InterPro" id="IPR040085">
    <property type="entry name" value="MJ0674-like"/>
</dbReference>
<dbReference type="GO" id="GO:0046872">
    <property type="term" value="F:metal ion binding"/>
    <property type="evidence" value="ECO:0007669"/>
    <property type="project" value="UniProtKB-KW"/>
</dbReference>
<dbReference type="EMBL" id="JACQWF010000222">
    <property type="protein sequence ID" value="MBI4595689.1"/>
    <property type="molecule type" value="Genomic_DNA"/>
</dbReference>
<dbReference type="InterPro" id="IPR016431">
    <property type="entry name" value="Pyrv-formate_lyase-activ_prd"/>
</dbReference>
<gene>
    <name evidence="7" type="ORF">HY730_04830</name>
</gene>
<dbReference type="SUPFAM" id="SSF102114">
    <property type="entry name" value="Radical SAM enzymes"/>
    <property type="match status" value="1"/>
</dbReference>